<accession>A0A0F5I0H4</accession>
<evidence type="ECO:0000313" key="1">
    <source>
        <dbReference type="EMBL" id="KKB38572.1"/>
    </source>
</evidence>
<keyword evidence="2" id="KW-1185">Reference proteome</keyword>
<evidence type="ECO:0000313" key="2">
    <source>
        <dbReference type="Proteomes" id="UP000031563"/>
    </source>
</evidence>
<gene>
    <name evidence="1" type="ORF">QY95_02570</name>
</gene>
<organism evidence="1 2">
    <name type="scientific">Bacillus thermotolerans</name>
    <name type="common">Quasibacillus thermotolerans</name>
    <dbReference type="NCBI Taxonomy" id="1221996"/>
    <lineage>
        <taxon>Bacteria</taxon>
        <taxon>Bacillati</taxon>
        <taxon>Bacillota</taxon>
        <taxon>Bacilli</taxon>
        <taxon>Bacillales</taxon>
        <taxon>Bacillaceae</taxon>
        <taxon>Bacillus</taxon>
    </lineage>
</organism>
<dbReference type="STRING" id="1221996.QY95_02570"/>
<proteinExistence type="predicted"/>
<reference evidence="1" key="1">
    <citation type="submission" date="2015-02" db="EMBL/GenBank/DDBJ databases">
        <title>Genome Assembly of Bacillaceae bacterium MTCC 8252.</title>
        <authorList>
            <person name="Verma A."/>
            <person name="Khatri I."/>
            <person name="Mual P."/>
            <person name="Subramanian S."/>
            <person name="Krishnamurthi S."/>
        </authorList>
    </citation>
    <scope>NUCLEOTIDE SEQUENCE [LARGE SCALE GENOMIC DNA]</scope>
    <source>
        <strain evidence="1">MTCC 8252</strain>
    </source>
</reference>
<comment type="caution">
    <text evidence="1">The sequence shown here is derived from an EMBL/GenBank/DDBJ whole genome shotgun (WGS) entry which is preliminary data.</text>
</comment>
<accession>A0A0F5HMP4</accession>
<protein>
    <submittedName>
        <fullName evidence="1">Uncharacterized protein</fullName>
    </submittedName>
</protein>
<name>A0A0F5HMP4_BACTR</name>
<dbReference type="AlphaFoldDB" id="A0A0F5HMP4"/>
<sequence length="57" mass="6675">MQSNELGFTADYLAEKVRKANEEAAVYYGKLMMANNRIKELEAKLSKYEEKQIEEKE</sequence>
<dbReference type="RefSeq" id="WP_157761901.1">
    <property type="nucleotide sequence ID" value="NZ_JWIR02000046.1"/>
</dbReference>
<dbReference type="Proteomes" id="UP000031563">
    <property type="component" value="Unassembled WGS sequence"/>
</dbReference>
<dbReference type="EMBL" id="JWIR02000046">
    <property type="protein sequence ID" value="KKB38572.1"/>
    <property type="molecule type" value="Genomic_DNA"/>
</dbReference>